<gene>
    <name evidence="8" type="ORF">G7Y89_g14173</name>
</gene>
<proteinExistence type="predicted"/>
<evidence type="ECO:0000256" key="1">
    <source>
        <dbReference type="ARBA" id="ARBA00012552"/>
    </source>
</evidence>
<feature type="domain" description="Helicase ATP-binding" evidence="6">
    <location>
        <begin position="469"/>
        <end position="644"/>
    </location>
</feature>
<dbReference type="PROSITE" id="PS51192">
    <property type="entry name" value="HELICASE_ATP_BIND_1"/>
    <property type="match status" value="1"/>
</dbReference>
<keyword evidence="4" id="KW-0067">ATP-binding</keyword>
<reference evidence="8 9" key="1">
    <citation type="submission" date="2020-03" db="EMBL/GenBank/DDBJ databases">
        <title>Draft Genome Sequence of Cudoniella acicularis.</title>
        <authorList>
            <person name="Buettner E."/>
            <person name="Kellner H."/>
        </authorList>
    </citation>
    <scope>NUCLEOTIDE SEQUENCE [LARGE SCALE GENOMIC DNA]</scope>
    <source>
        <strain evidence="8 9">DSM 108380</strain>
    </source>
</reference>
<feature type="region of interest" description="Disordered" evidence="5">
    <location>
        <begin position="438"/>
        <end position="458"/>
    </location>
</feature>
<dbReference type="SMART" id="SM00847">
    <property type="entry name" value="HA2"/>
    <property type="match status" value="1"/>
</dbReference>
<dbReference type="PANTHER" id="PTHR18934:SF203">
    <property type="entry name" value="ATP-DEPENDENT RNA HELICASE A"/>
    <property type="match status" value="1"/>
</dbReference>
<feature type="region of interest" description="Disordered" evidence="5">
    <location>
        <begin position="1341"/>
        <end position="1367"/>
    </location>
</feature>
<feature type="compositionally biased region" description="Low complexity" evidence="5">
    <location>
        <begin position="345"/>
        <end position="354"/>
    </location>
</feature>
<dbReference type="GO" id="GO:0003723">
    <property type="term" value="F:RNA binding"/>
    <property type="evidence" value="ECO:0007669"/>
    <property type="project" value="TreeGrafter"/>
</dbReference>
<keyword evidence="9" id="KW-1185">Reference proteome</keyword>
<dbReference type="SUPFAM" id="SSF52540">
    <property type="entry name" value="P-loop containing nucleoside triphosphate hydrolases"/>
    <property type="match status" value="1"/>
</dbReference>
<dbReference type="PROSITE" id="PS00690">
    <property type="entry name" value="DEAH_ATP_HELICASE"/>
    <property type="match status" value="1"/>
</dbReference>
<feature type="region of interest" description="Disordered" evidence="5">
    <location>
        <begin position="1578"/>
        <end position="1608"/>
    </location>
</feature>
<protein>
    <recommendedName>
        <fullName evidence="1">RNA helicase</fullName>
        <ecNumber evidence="1">3.6.4.13</ecNumber>
    </recommendedName>
</protein>
<dbReference type="PROSITE" id="PS51194">
    <property type="entry name" value="HELICASE_CTER"/>
    <property type="match status" value="1"/>
</dbReference>
<dbReference type="GO" id="GO:0003724">
    <property type="term" value="F:RNA helicase activity"/>
    <property type="evidence" value="ECO:0007669"/>
    <property type="project" value="UniProtKB-EC"/>
</dbReference>
<feature type="region of interest" description="Disordered" evidence="5">
    <location>
        <begin position="330"/>
        <end position="367"/>
    </location>
</feature>
<accession>A0A8H4R643</accession>
<evidence type="ECO:0000259" key="6">
    <source>
        <dbReference type="PROSITE" id="PS51192"/>
    </source>
</evidence>
<feature type="region of interest" description="Disordered" evidence="5">
    <location>
        <begin position="1688"/>
        <end position="1731"/>
    </location>
</feature>
<dbReference type="CDD" id="cd18791">
    <property type="entry name" value="SF2_C_RHA"/>
    <property type="match status" value="1"/>
</dbReference>
<evidence type="ECO:0000313" key="9">
    <source>
        <dbReference type="Proteomes" id="UP000566819"/>
    </source>
</evidence>
<feature type="compositionally biased region" description="Basic and acidic residues" evidence="5">
    <location>
        <begin position="1430"/>
        <end position="1454"/>
    </location>
</feature>
<feature type="region of interest" description="Disordered" evidence="5">
    <location>
        <begin position="1425"/>
        <end position="1512"/>
    </location>
</feature>
<feature type="compositionally biased region" description="Basic residues" evidence="5">
    <location>
        <begin position="1839"/>
        <end position="1854"/>
    </location>
</feature>
<dbReference type="Pfam" id="PF00271">
    <property type="entry name" value="Helicase_C"/>
    <property type="match status" value="1"/>
</dbReference>
<keyword evidence="2" id="KW-0547">Nucleotide-binding</keyword>
<dbReference type="InterPro" id="IPR011545">
    <property type="entry name" value="DEAD/DEAH_box_helicase_dom"/>
</dbReference>
<sequence length="1869" mass="210383">MLSDESSRRCLRYLHIATRHPPQLQSFPSLSPSPRRTSALVRSRCPPISSLSINSGLLRQQGLSSNSYGRCRILNHGHHHRTATPLQTRHLSVAATASECTGTELLLEPPTRIDTTRLGDTPKSDKYMEIAHVYDTCASLLLVPHTTTRLLQLPLLQDGSLPSTSKPTKNSKQGDMWVYETVIELPEWGIRASAEDKLYPKAFLLAAAKLNSAMVDYYKIRSLVLPTDPGLNHENFTDFLAFYKYRHPRAALKLSGKENMALAMPGSKDNCVYQWQVTLDGIGIGVPINSSKLMKLWKFTSLSAAVHLARQDNTLLHDFFEELKKPKPCFRRPTPGGFPSPNVIPTSPASRSPASPSPALPNPVSLEPRPAKAYVNVPPGILNIMSSVSDEILQPRDEILTNIHHQRKDNIYEHEHFYRKNVDISPEAINRRTIQLKQRLKTSQSDKSSEQLRKAKNSLPVNQHHEQIVNMVSGSTYSIITASTGSGKTTQVPQILLEDAILKGEGGSTNIICSQPRRIAAMSVARRVAAERREELEDTVGYHVRFDAKTPKNTGSITFCTTGILLKQLHYHADELMDKASHIVLDEVHERNLDIDFLMLVLKNVVDRRKRSGLTVPKVVLMSATFDAELFATYFGHIEANGVSQPCPSIVIPGRNFPVQEFYLDDIFQQLDHYDSAELDLLKYDPTLRKYCEYEDSLASRLSLNKSPHNDRIEGQESTDMVGETESDPNSEEALIPFSLVATTVAHIARTSSQGAILVFLPGMQEILKVEELLRMQPLGVDFGDTSRFRIFALHSLLKDTQTDVFAPLQSGCRKIILATNIAETSITIADIQYVVDSGKLRETHYDSSTQISSLPCMWVSKSSVKQRAGRAGRTQNGSYYGLYSRARFESFQILPLPEIMRSNLQRVCLDVRQQSLSTPIKEYLAQAIEPPEPDAIEAAVQQLQSLDALTQNEEITTLGRLLSSLSVAPAFGKLVVLGVVFRCFDSMLILAAKTEAPDLFVRPAVGERESARAAKLKFSAGTRSDQIAVINAFRTARAKQKTSSQSEFDSFIAENYIRRESFWAISQNMDGIERQLSQMGVIPFRTFRGSRHFECGHVSLNQNSNNLALIKALMMASYPGNIAIEKSLNLLRTGHEQPSYIENISINGRLNLKTEEKKNARQDKGYRSKLFAFSSLHKSHSTTFHHLRETTQITSFEAALFSRDVKFRKPVWLVADNWLHLHVASAGPVFQKFRKAMDQVFSEAFSKLLKGERERFLAEDPRRDRFSEALIEVLESTQQAVIDEKEGREDYIEGEKDQGVEGEQADEEMGHPLLQDMSFNIEADLMNYDQITRFRPMRYSAAPHSRQQAQQRTTPARQNQWPQENSLPHRIQKQFDSDLHQDDDAPQEAVPKIRHQFDSPRYNLGPKTTALIERDRRLQKTNLFRKVLRQSDPDLPLDKDSSQEKPLVRKVNEGGDQTQQEAQEETPSAPITRDESTPALSRGGKRKKRSNGTAHGQQEAPVVGGSASNEANLSQLEPVVGEDRLQDKAVGWGEQLRSFWALTTKGGVKSVLDSIAWRREPSTQQETMGGLDLSLLEKKPPKMDRKRRAARKQERKETRAERRLTRQLLRAREDSTGPEVSRPTTLSFEAQVGEMKAVFLGWQTRKQAEVRELQWGAAPRNLEIPAQKDLGEQKQGPAVLEFVSKVSVEEDEREGEPVVRKDDDAQKELEVPSVTGDEGSKGNKPSSLVQKTKTEVKIPYYQSLEHIASLERRKTAMELMLALKQRKAVLEAGDGLLGETSPFPLRKFMTEDARRDTLAFWEARRDLQEVPLNERDAPLQQPSSEGDENSQETVTRGCVRKSRIKARRQRRARERAGLGFASLKRNED</sequence>
<dbReference type="GO" id="GO:0016787">
    <property type="term" value="F:hydrolase activity"/>
    <property type="evidence" value="ECO:0007669"/>
    <property type="project" value="UniProtKB-KW"/>
</dbReference>
<dbReference type="Proteomes" id="UP000566819">
    <property type="component" value="Unassembled WGS sequence"/>
</dbReference>
<dbReference type="OrthoDB" id="5600252at2759"/>
<dbReference type="PANTHER" id="PTHR18934">
    <property type="entry name" value="ATP-DEPENDENT RNA HELICASE"/>
    <property type="match status" value="1"/>
</dbReference>
<dbReference type="SMART" id="SM00487">
    <property type="entry name" value="DEXDc"/>
    <property type="match status" value="1"/>
</dbReference>
<evidence type="ECO:0000256" key="2">
    <source>
        <dbReference type="ARBA" id="ARBA00022741"/>
    </source>
</evidence>
<dbReference type="InterPro" id="IPR048333">
    <property type="entry name" value="HA2_WH"/>
</dbReference>
<dbReference type="Pfam" id="PF00270">
    <property type="entry name" value="DEAD"/>
    <property type="match status" value="1"/>
</dbReference>
<dbReference type="Gene3D" id="3.40.50.300">
    <property type="entry name" value="P-loop containing nucleotide triphosphate hydrolases"/>
    <property type="match status" value="2"/>
</dbReference>
<comment type="caution">
    <text evidence="8">The sequence shown here is derived from an EMBL/GenBank/DDBJ whole genome shotgun (WGS) entry which is preliminary data.</text>
</comment>
<dbReference type="SMART" id="SM00490">
    <property type="entry name" value="HELICc"/>
    <property type="match status" value="1"/>
</dbReference>
<feature type="compositionally biased region" description="Basic and acidic residues" evidence="5">
    <location>
        <begin position="1696"/>
        <end position="1711"/>
    </location>
</feature>
<dbReference type="EMBL" id="JAAMPI010001804">
    <property type="protein sequence ID" value="KAF4624002.1"/>
    <property type="molecule type" value="Genomic_DNA"/>
</dbReference>
<feature type="region of interest" description="Disordered" evidence="5">
    <location>
        <begin position="705"/>
        <end position="728"/>
    </location>
</feature>
<dbReference type="InterPro" id="IPR027417">
    <property type="entry name" value="P-loop_NTPase"/>
</dbReference>
<dbReference type="InterPro" id="IPR014001">
    <property type="entry name" value="Helicase_ATP-bd"/>
</dbReference>
<dbReference type="GO" id="GO:0005524">
    <property type="term" value="F:ATP binding"/>
    <property type="evidence" value="ECO:0007669"/>
    <property type="project" value="UniProtKB-KW"/>
</dbReference>
<feature type="compositionally biased region" description="Basic and acidic residues" evidence="5">
    <location>
        <begin position="1592"/>
        <end position="1608"/>
    </location>
</feature>
<dbReference type="CDD" id="cd17917">
    <property type="entry name" value="DEXHc_RHA-like"/>
    <property type="match status" value="1"/>
</dbReference>
<evidence type="ECO:0000259" key="7">
    <source>
        <dbReference type="PROSITE" id="PS51194"/>
    </source>
</evidence>
<organism evidence="8 9">
    <name type="scientific">Cudoniella acicularis</name>
    <dbReference type="NCBI Taxonomy" id="354080"/>
    <lineage>
        <taxon>Eukaryota</taxon>
        <taxon>Fungi</taxon>
        <taxon>Dikarya</taxon>
        <taxon>Ascomycota</taxon>
        <taxon>Pezizomycotina</taxon>
        <taxon>Leotiomycetes</taxon>
        <taxon>Helotiales</taxon>
        <taxon>Tricladiaceae</taxon>
        <taxon>Cudoniella</taxon>
    </lineage>
</organism>
<dbReference type="InterPro" id="IPR002464">
    <property type="entry name" value="DNA/RNA_helicase_DEAH_CS"/>
</dbReference>
<dbReference type="InterPro" id="IPR007502">
    <property type="entry name" value="Helicase-assoc_dom"/>
</dbReference>
<feature type="compositionally biased region" description="Low complexity" evidence="5">
    <location>
        <begin position="1347"/>
        <end position="1361"/>
    </location>
</feature>
<dbReference type="EC" id="3.6.4.13" evidence="1"/>
<dbReference type="Gene3D" id="1.20.120.1080">
    <property type="match status" value="1"/>
</dbReference>
<keyword evidence="3" id="KW-0378">Hydrolase</keyword>
<evidence type="ECO:0000256" key="5">
    <source>
        <dbReference type="SAM" id="MobiDB-lite"/>
    </source>
</evidence>
<dbReference type="InterPro" id="IPR001650">
    <property type="entry name" value="Helicase_C-like"/>
</dbReference>
<evidence type="ECO:0000256" key="3">
    <source>
        <dbReference type="ARBA" id="ARBA00022801"/>
    </source>
</evidence>
<evidence type="ECO:0000256" key="4">
    <source>
        <dbReference type="ARBA" id="ARBA00022840"/>
    </source>
</evidence>
<name>A0A8H4R643_9HELO</name>
<dbReference type="GO" id="GO:1990904">
    <property type="term" value="C:ribonucleoprotein complex"/>
    <property type="evidence" value="ECO:0007669"/>
    <property type="project" value="UniProtKB-ARBA"/>
</dbReference>
<feature type="domain" description="Helicase C-terminal" evidence="7">
    <location>
        <begin position="743"/>
        <end position="918"/>
    </location>
</feature>
<feature type="region of interest" description="Disordered" evidence="5">
    <location>
        <begin position="1812"/>
        <end position="1869"/>
    </location>
</feature>
<evidence type="ECO:0000313" key="8">
    <source>
        <dbReference type="EMBL" id="KAF4624002.1"/>
    </source>
</evidence>
<dbReference type="Pfam" id="PF04408">
    <property type="entry name" value="WHD_HA2"/>
    <property type="match status" value="1"/>
</dbReference>